<keyword evidence="2" id="KW-1003">Cell membrane</keyword>
<evidence type="ECO:0000256" key="1">
    <source>
        <dbReference type="ARBA" id="ARBA00004651"/>
    </source>
</evidence>
<evidence type="ECO:0000256" key="7">
    <source>
        <dbReference type="SAM" id="Phobius"/>
    </source>
</evidence>
<dbReference type="Gene3D" id="1.20.1250.20">
    <property type="entry name" value="MFS general substrate transporter like domains"/>
    <property type="match status" value="1"/>
</dbReference>
<feature type="transmembrane region" description="Helical" evidence="7">
    <location>
        <begin position="278"/>
        <end position="295"/>
    </location>
</feature>
<keyword evidence="4 7" id="KW-1133">Transmembrane helix</keyword>
<comment type="caution">
    <text evidence="9">The sequence shown here is derived from an EMBL/GenBank/DDBJ whole genome shotgun (WGS) entry which is preliminary data.</text>
</comment>
<dbReference type="RefSeq" id="WP_357783567.1">
    <property type="nucleotide sequence ID" value="NZ_JBFAKC010000005.1"/>
</dbReference>
<feature type="transmembrane region" description="Helical" evidence="7">
    <location>
        <begin position="241"/>
        <end position="266"/>
    </location>
</feature>
<dbReference type="Pfam" id="PF07690">
    <property type="entry name" value="MFS_1"/>
    <property type="match status" value="1"/>
</dbReference>
<protein>
    <submittedName>
        <fullName evidence="9">MFS transporter</fullName>
    </submittedName>
</protein>
<dbReference type="InterPro" id="IPR050189">
    <property type="entry name" value="MFS_Efflux_Transporters"/>
</dbReference>
<dbReference type="SUPFAM" id="SSF103473">
    <property type="entry name" value="MFS general substrate transporter"/>
    <property type="match status" value="1"/>
</dbReference>
<dbReference type="PANTHER" id="PTHR43124">
    <property type="entry name" value="PURINE EFFLUX PUMP PBUE"/>
    <property type="match status" value="1"/>
</dbReference>
<name>A0ABV3FTX9_9NOCA</name>
<dbReference type="PANTHER" id="PTHR43124:SF3">
    <property type="entry name" value="CHLORAMPHENICOL EFFLUX PUMP RV0191"/>
    <property type="match status" value="1"/>
</dbReference>
<gene>
    <name evidence="9" type="ORF">AB0I48_13935</name>
</gene>
<evidence type="ECO:0000256" key="4">
    <source>
        <dbReference type="ARBA" id="ARBA00022989"/>
    </source>
</evidence>
<organism evidence="9 10">
    <name type="scientific">Nocardia aurea</name>
    <dbReference type="NCBI Taxonomy" id="2144174"/>
    <lineage>
        <taxon>Bacteria</taxon>
        <taxon>Bacillati</taxon>
        <taxon>Actinomycetota</taxon>
        <taxon>Actinomycetes</taxon>
        <taxon>Mycobacteriales</taxon>
        <taxon>Nocardiaceae</taxon>
        <taxon>Nocardia</taxon>
    </lineage>
</organism>
<feature type="transmembrane region" description="Helical" evidence="7">
    <location>
        <begin position="336"/>
        <end position="355"/>
    </location>
</feature>
<evidence type="ECO:0000259" key="8">
    <source>
        <dbReference type="PROSITE" id="PS50850"/>
    </source>
</evidence>
<dbReference type="InterPro" id="IPR011701">
    <property type="entry name" value="MFS"/>
</dbReference>
<keyword evidence="10" id="KW-1185">Reference proteome</keyword>
<dbReference type="InterPro" id="IPR020846">
    <property type="entry name" value="MFS_dom"/>
</dbReference>
<reference evidence="9 10" key="1">
    <citation type="submission" date="2024-06" db="EMBL/GenBank/DDBJ databases">
        <title>The Natural Products Discovery Center: Release of the First 8490 Sequenced Strains for Exploring Actinobacteria Biosynthetic Diversity.</title>
        <authorList>
            <person name="Kalkreuter E."/>
            <person name="Kautsar S.A."/>
            <person name="Yang D."/>
            <person name="Bader C.D."/>
            <person name="Teijaro C.N."/>
            <person name="Fluegel L."/>
            <person name="Davis C.M."/>
            <person name="Simpson J.R."/>
            <person name="Lauterbach L."/>
            <person name="Steele A.D."/>
            <person name="Gui C."/>
            <person name="Meng S."/>
            <person name="Li G."/>
            <person name="Viehrig K."/>
            <person name="Ye F."/>
            <person name="Su P."/>
            <person name="Kiefer A.F."/>
            <person name="Nichols A."/>
            <person name="Cepeda A.J."/>
            <person name="Yan W."/>
            <person name="Fan B."/>
            <person name="Jiang Y."/>
            <person name="Adhikari A."/>
            <person name="Zheng C.-J."/>
            <person name="Schuster L."/>
            <person name="Cowan T.M."/>
            <person name="Smanski M.J."/>
            <person name="Chevrette M.G."/>
            <person name="De Carvalho L.P.S."/>
            <person name="Shen B."/>
        </authorList>
    </citation>
    <scope>NUCLEOTIDE SEQUENCE [LARGE SCALE GENOMIC DNA]</scope>
    <source>
        <strain evidence="9 10">NPDC050403</strain>
    </source>
</reference>
<accession>A0ABV3FTX9</accession>
<dbReference type="CDD" id="cd17324">
    <property type="entry name" value="MFS_NepI_like"/>
    <property type="match status" value="1"/>
</dbReference>
<dbReference type="PROSITE" id="PS50850">
    <property type="entry name" value="MFS"/>
    <property type="match status" value="1"/>
</dbReference>
<feature type="transmembrane region" description="Helical" evidence="7">
    <location>
        <begin position="209"/>
        <end position="229"/>
    </location>
</feature>
<proteinExistence type="predicted"/>
<feature type="transmembrane region" description="Helical" evidence="7">
    <location>
        <begin position="83"/>
        <end position="101"/>
    </location>
</feature>
<keyword evidence="5 7" id="KW-0472">Membrane</keyword>
<comment type="subcellular location">
    <subcellularLocation>
        <location evidence="1">Cell membrane</location>
        <topology evidence="1">Multi-pass membrane protein</topology>
    </subcellularLocation>
</comment>
<evidence type="ECO:0000256" key="3">
    <source>
        <dbReference type="ARBA" id="ARBA00022692"/>
    </source>
</evidence>
<evidence type="ECO:0000256" key="2">
    <source>
        <dbReference type="ARBA" id="ARBA00022475"/>
    </source>
</evidence>
<feature type="region of interest" description="Disordered" evidence="6">
    <location>
        <begin position="390"/>
        <end position="411"/>
    </location>
</feature>
<evidence type="ECO:0000313" key="9">
    <source>
        <dbReference type="EMBL" id="MEV0708661.1"/>
    </source>
</evidence>
<evidence type="ECO:0000256" key="5">
    <source>
        <dbReference type="ARBA" id="ARBA00023136"/>
    </source>
</evidence>
<dbReference type="Proteomes" id="UP001551695">
    <property type="component" value="Unassembled WGS sequence"/>
</dbReference>
<feature type="transmembrane region" description="Helical" evidence="7">
    <location>
        <begin position="142"/>
        <end position="162"/>
    </location>
</feature>
<feature type="transmembrane region" description="Helical" evidence="7">
    <location>
        <begin position="168"/>
        <end position="188"/>
    </location>
</feature>
<evidence type="ECO:0000313" key="10">
    <source>
        <dbReference type="Proteomes" id="UP001551695"/>
    </source>
</evidence>
<sequence length="411" mass="41293">MTPRAAAQTTTAGAFYGRSTVLGLALFVYLTAELFPIGALNELAVGLHVAPATAGLLLTAYAIAAGVATLPAVWACRQLDRRRVLTASLVLLALSQVMFGLSPNFTVAAVARGVAAIAHGLVWSQIPVVAARYAPDGMRGRATAAVFAGSSLGLIAGAPIVTGLTHELGWRAAALVLAGAAGATAVLLRASLPATPPPPREIRVRDTSGLGPVLVVCLVTTTLVVGHYVSYTYLTLLIAPAGLGGSLLVVVLAGYGIAGLFGVTFVGRALDTHPRRTALIVATTLTCGVTALGIARPGWVVFVLVVLWGAAAAALPVILQHAVIGTAPDAPDIPSGAYVVSYQLGISGGSALGAALLSQSPAASLPLWSGIALAAGTILIATAPAVFGPRQPSRTHGAPSRDGSRAGSGRC</sequence>
<dbReference type="EMBL" id="JBFAKC010000005">
    <property type="protein sequence ID" value="MEV0708661.1"/>
    <property type="molecule type" value="Genomic_DNA"/>
</dbReference>
<feature type="transmembrane region" description="Helical" evidence="7">
    <location>
        <begin position="52"/>
        <end position="76"/>
    </location>
</feature>
<feature type="transmembrane region" description="Helical" evidence="7">
    <location>
        <begin position="367"/>
        <end position="387"/>
    </location>
</feature>
<dbReference type="InterPro" id="IPR036259">
    <property type="entry name" value="MFS_trans_sf"/>
</dbReference>
<feature type="domain" description="Major facilitator superfamily (MFS) profile" evidence="8">
    <location>
        <begin position="16"/>
        <end position="393"/>
    </location>
</feature>
<feature type="transmembrane region" description="Helical" evidence="7">
    <location>
        <begin position="21"/>
        <end position="40"/>
    </location>
</feature>
<evidence type="ECO:0000256" key="6">
    <source>
        <dbReference type="SAM" id="MobiDB-lite"/>
    </source>
</evidence>
<keyword evidence="3 7" id="KW-0812">Transmembrane</keyword>
<feature type="transmembrane region" description="Helical" evidence="7">
    <location>
        <begin position="301"/>
        <end position="324"/>
    </location>
</feature>